<dbReference type="InterPro" id="IPR044911">
    <property type="entry name" value="V-type_ATPase_csu/dsu_dom_3"/>
</dbReference>
<dbReference type="InterPro" id="IPR002843">
    <property type="entry name" value="ATPase_V0-cplx_csu/dsu"/>
</dbReference>
<organism evidence="4 5">
    <name type="scientific">Finegoldia magna</name>
    <name type="common">Peptostreptococcus magnus</name>
    <dbReference type="NCBI Taxonomy" id="1260"/>
    <lineage>
        <taxon>Bacteria</taxon>
        <taxon>Bacillati</taxon>
        <taxon>Bacillota</taxon>
        <taxon>Tissierellia</taxon>
        <taxon>Tissierellales</taxon>
        <taxon>Peptoniphilaceae</taxon>
        <taxon>Finegoldia</taxon>
    </lineage>
</organism>
<gene>
    <name evidence="4" type="ORF">B9N56_05910</name>
</gene>
<keyword evidence="3" id="KW-0406">Ion transport</keyword>
<dbReference type="PANTHER" id="PTHR38682:SF1">
    <property type="entry name" value="V-TYPE ATP SYNTHASE SUBUNIT C"/>
    <property type="match status" value="1"/>
</dbReference>
<proteinExistence type="inferred from homology"/>
<comment type="similarity">
    <text evidence="1">Belongs to the V-ATPase V0D/AC39 subunit family.</text>
</comment>
<evidence type="ECO:0000256" key="3">
    <source>
        <dbReference type="ARBA" id="ARBA00023065"/>
    </source>
</evidence>
<keyword evidence="2" id="KW-0813">Transport</keyword>
<dbReference type="InterPro" id="IPR035067">
    <property type="entry name" value="V-type_ATPase_csu/dsu"/>
</dbReference>
<dbReference type="InterPro" id="IPR036079">
    <property type="entry name" value="ATPase_csu/dsu_sf"/>
</dbReference>
<evidence type="ECO:0000313" key="4">
    <source>
        <dbReference type="EMBL" id="OXZ37233.1"/>
    </source>
</evidence>
<dbReference type="Pfam" id="PF01992">
    <property type="entry name" value="vATP-synt_AC39"/>
    <property type="match status" value="1"/>
</dbReference>
<dbReference type="RefSeq" id="WP_002837174.1">
    <property type="nucleotide sequence ID" value="NZ_CAUPFM010000002.1"/>
</dbReference>
<dbReference type="EMBL" id="NDYI01000017">
    <property type="protein sequence ID" value="OXZ37233.1"/>
    <property type="molecule type" value="Genomic_DNA"/>
</dbReference>
<reference evidence="5" key="1">
    <citation type="submission" date="2017-04" db="EMBL/GenBank/DDBJ databases">
        <title>Finegoldia magna isolated from orthopedic joint implant-associated infections.</title>
        <authorList>
            <person name="Bjorklund S."/>
            <person name="Bruggemann H."/>
            <person name="Jensen A."/>
            <person name="Hellmark B."/>
            <person name="Soderquist B."/>
        </authorList>
    </citation>
    <scope>NUCLEOTIDE SEQUENCE [LARGE SCALE GENOMIC DNA]</scope>
    <source>
        <strain evidence="5">08T492</strain>
    </source>
</reference>
<dbReference type="SUPFAM" id="SSF103486">
    <property type="entry name" value="V-type ATP synthase subunit C"/>
    <property type="match status" value="1"/>
</dbReference>
<protein>
    <submittedName>
        <fullName evidence="4">Uncharacterized protein</fullName>
    </submittedName>
</protein>
<evidence type="ECO:0000313" key="5">
    <source>
        <dbReference type="Proteomes" id="UP000215361"/>
    </source>
</evidence>
<comment type="caution">
    <text evidence="4">The sequence shown here is derived from an EMBL/GenBank/DDBJ whole genome shotgun (WGS) entry which is preliminary data.</text>
</comment>
<dbReference type="Gene3D" id="1.20.1690.10">
    <property type="entry name" value="V-type ATP synthase subunit C domain"/>
    <property type="match status" value="2"/>
</dbReference>
<dbReference type="InterPro" id="IPR050873">
    <property type="entry name" value="V-ATPase_V0D/AC39_subunit"/>
</dbReference>
<dbReference type="PANTHER" id="PTHR38682">
    <property type="entry name" value="V-TYPE ATP SYNTHASE SUBUNIT C"/>
    <property type="match status" value="1"/>
</dbReference>
<dbReference type="Gene3D" id="1.10.132.50">
    <property type="entry name" value="ATP synthase (C/AC39) subunit, domain 3"/>
    <property type="match status" value="1"/>
</dbReference>
<accession>A0A133N058</accession>
<dbReference type="GO" id="GO:0046961">
    <property type="term" value="F:proton-transporting ATPase activity, rotational mechanism"/>
    <property type="evidence" value="ECO:0007669"/>
    <property type="project" value="InterPro"/>
</dbReference>
<name>A0A133N058_FINMA</name>
<evidence type="ECO:0000256" key="2">
    <source>
        <dbReference type="ARBA" id="ARBA00022448"/>
    </source>
</evidence>
<dbReference type="Proteomes" id="UP000215361">
    <property type="component" value="Unassembled WGS sequence"/>
</dbReference>
<evidence type="ECO:0000256" key="1">
    <source>
        <dbReference type="ARBA" id="ARBA00006709"/>
    </source>
</evidence>
<sequence length="338" mass="40547">MGSARLYSALNTKISKISSELLSDEDFKKLLEADTNKDQYDYLLKLGKIEGEYANEGVSQFENSLNDKMIRTEEKLKYYMNGRYKDFYNSLLEYYVVEDIKTLARVIVRREYTDRLNDNLIVLKDTKFSRISSSTTIQDFVDMLDEPYKSIVDRYKEENRHRILFFIEMNLDRNYYSNIIKMSQGLSKQDSKIVQDYYGEKIDLLNLEWIYRANKYYEINSEIIFNFTILGGKLFQLDDLKKISYMDFDDLINFISESKYSFLVNTDNDIDLYMDRRIYRYLYFKAMDLLHTNKYNISKLIAIGELLEFEKFDIEKSVESKRFNLDFEKSKSYLIRRV</sequence>
<dbReference type="AlphaFoldDB" id="A0A133N058"/>